<evidence type="ECO:0000313" key="2">
    <source>
        <dbReference type="EMBL" id="KAG7194390.1"/>
    </source>
</evidence>
<feature type="transmembrane region" description="Helical" evidence="1">
    <location>
        <begin position="242"/>
        <end position="262"/>
    </location>
</feature>
<dbReference type="AlphaFoldDB" id="A0A9P7VAV5"/>
<dbReference type="PANTHER" id="PTHR28009:SF1">
    <property type="entry name" value="PHEROMONE ALPHA FACTOR RECEPTOR"/>
    <property type="match status" value="1"/>
</dbReference>
<gene>
    <name evidence="2" type="ORF">KQ657_004602</name>
</gene>
<keyword evidence="1" id="KW-1133">Transmembrane helix</keyword>
<feature type="transmembrane region" description="Helical" evidence="1">
    <location>
        <begin position="44"/>
        <end position="64"/>
    </location>
</feature>
<keyword evidence="3" id="KW-1185">Reference proteome</keyword>
<proteinExistence type="predicted"/>
<organism evidence="2 3">
    <name type="scientific">Scheffersomyces spartinae</name>
    <dbReference type="NCBI Taxonomy" id="45513"/>
    <lineage>
        <taxon>Eukaryota</taxon>
        <taxon>Fungi</taxon>
        <taxon>Dikarya</taxon>
        <taxon>Ascomycota</taxon>
        <taxon>Saccharomycotina</taxon>
        <taxon>Pichiomycetes</taxon>
        <taxon>Debaryomycetaceae</taxon>
        <taxon>Scheffersomyces</taxon>
    </lineage>
</organism>
<dbReference type="Pfam" id="PF02116">
    <property type="entry name" value="STE2"/>
    <property type="match status" value="1"/>
</dbReference>
<keyword evidence="1" id="KW-0472">Membrane</keyword>
<name>A0A9P7VAV5_9ASCO</name>
<evidence type="ECO:0008006" key="4">
    <source>
        <dbReference type="Google" id="ProtNLM"/>
    </source>
</evidence>
<dbReference type="GO" id="GO:0000750">
    <property type="term" value="P:pheromone-dependent signal transduction involved in conjugation with cellular fusion"/>
    <property type="evidence" value="ECO:0007669"/>
    <property type="project" value="TreeGrafter"/>
</dbReference>
<dbReference type="InterPro" id="IPR027458">
    <property type="entry name" value="STE2_TM1-TM2_sf"/>
</dbReference>
<feature type="transmembrane region" description="Helical" evidence="1">
    <location>
        <begin position="73"/>
        <end position="99"/>
    </location>
</feature>
<evidence type="ECO:0000256" key="1">
    <source>
        <dbReference type="SAM" id="Phobius"/>
    </source>
</evidence>
<feature type="transmembrane region" description="Helical" evidence="1">
    <location>
        <begin position="195"/>
        <end position="221"/>
    </location>
</feature>
<dbReference type="PANTHER" id="PTHR28009">
    <property type="entry name" value="PHEROMONE ALPHA FACTOR RECEPTOR"/>
    <property type="match status" value="1"/>
</dbReference>
<dbReference type="InterPro" id="IPR000366">
    <property type="entry name" value="GPCR_STE2"/>
</dbReference>
<dbReference type="GO" id="GO:0038038">
    <property type="term" value="C:G protein-coupled receptor homodimeric complex"/>
    <property type="evidence" value="ECO:0007669"/>
    <property type="project" value="TreeGrafter"/>
</dbReference>
<dbReference type="GeneID" id="66117976"/>
<protein>
    <recommendedName>
        <fullName evidence="4">Pheromone alpha factor receptor</fullName>
    </recommendedName>
</protein>
<accession>A0A9P7VAV5</accession>
<evidence type="ECO:0000313" key="3">
    <source>
        <dbReference type="Proteomes" id="UP000790833"/>
    </source>
</evidence>
<dbReference type="GO" id="GO:0004932">
    <property type="term" value="F:mating-type factor pheromone receptor activity"/>
    <property type="evidence" value="ECO:0007669"/>
    <property type="project" value="InterPro"/>
</dbReference>
<dbReference type="PRINTS" id="PR00250">
    <property type="entry name" value="GPCRSTE2"/>
</dbReference>
<dbReference type="Proteomes" id="UP000790833">
    <property type="component" value="Unassembled WGS sequence"/>
</dbReference>
<dbReference type="OrthoDB" id="5402633at2759"/>
<feature type="transmembrane region" description="Helical" evidence="1">
    <location>
        <begin position="274"/>
        <end position="295"/>
    </location>
</feature>
<keyword evidence="1" id="KW-0812">Transmembrane</keyword>
<feature type="transmembrane region" description="Helical" evidence="1">
    <location>
        <begin position="154"/>
        <end position="175"/>
    </location>
</feature>
<dbReference type="CDD" id="cd14939">
    <property type="entry name" value="7tmD_STE2"/>
    <property type="match status" value="1"/>
</dbReference>
<reference evidence="2" key="1">
    <citation type="submission" date="2021-03" db="EMBL/GenBank/DDBJ databases">
        <authorList>
            <person name="Palmer J.M."/>
        </authorList>
    </citation>
    <scope>NUCLEOTIDE SEQUENCE</scope>
    <source>
        <strain evidence="2">ARV_011</strain>
    </source>
</reference>
<dbReference type="RefSeq" id="XP_043049937.1">
    <property type="nucleotide sequence ID" value="XM_043195271.1"/>
</dbReference>
<sequence>MSVRIVNFDTSQIPLNFSIPGDPEVYEILFLDLNSIQQSMMNKAIAYSIGLACAIVFSLVLLLVHKNKRSPTFILNQASMIVFIIRCSLYLAYLMGPFMDYNFQLTGLLNSKDYPKHKITIAANALYTILITLIEATFVYQIYSVFISPEIKKLGLILTALSAALGLTAVGWYLYLTIASSLRFESSLRGEEAPIYISSKLSSVPIIIFTTTVNVMSLVLIAKLAMAIRTRRYLGLKQFDSLHIVMIMMTQTFIVPSVLTIINSSLENTLGEENLLYTISMILIVLSLPLTSMWANAANNNPQPSSGTPFQLRTRSNSLYSETVTPKSNTHRFSFFPEKLLKKRSERVEDSSNNPPLPLATVFPSVIESNALNSPTIDHLGSIFCSDDFSEIEEGIFTSNQDGSVSKGPSISIKTYL</sequence>
<dbReference type="Gene3D" id="1.10.287.920">
    <property type="entry name" value="Pheromone alpha factor receptor"/>
    <property type="match status" value="1"/>
</dbReference>
<comment type="caution">
    <text evidence="2">The sequence shown here is derived from an EMBL/GenBank/DDBJ whole genome shotgun (WGS) entry which is preliminary data.</text>
</comment>
<feature type="transmembrane region" description="Helical" evidence="1">
    <location>
        <begin position="119"/>
        <end position="142"/>
    </location>
</feature>
<dbReference type="EMBL" id="JAHMUF010000007">
    <property type="protein sequence ID" value="KAG7194390.1"/>
    <property type="molecule type" value="Genomic_DNA"/>
</dbReference>